<sequence>MTGFADILIGLSLLIGALFTFVGSFGLLKLDMPMKRLHGPTKAGTLGIGALLMAAMIDSFLSGHGTIQHILIMAFLFVTAPISALFIAKVHIHTGTCQKPPQPSEDSQWATKAVVDTQET</sequence>
<keyword evidence="4" id="KW-1185">Reference proteome</keyword>
<dbReference type="EMBL" id="FNUZ01000005">
    <property type="protein sequence ID" value="SEG48294.1"/>
    <property type="molecule type" value="Genomic_DNA"/>
</dbReference>
<feature type="transmembrane region" description="Helical" evidence="2">
    <location>
        <begin position="6"/>
        <end position="28"/>
    </location>
</feature>
<feature type="compositionally biased region" description="Polar residues" evidence="1">
    <location>
        <begin position="97"/>
        <end position="110"/>
    </location>
</feature>
<protein>
    <submittedName>
        <fullName evidence="3">Multisubunit potassium/proton antiporter, PhaG subunit (TC 2.A.63.1.1)</fullName>
    </submittedName>
</protein>
<accession>A0A1H6AJG6</accession>
<dbReference type="PANTHER" id="PTHR34703">
    <property type="entry name" value="ANTIPORTER SUBUNIT MNHG2-RELATED"/>
    <property type="match status" value="1"/>
</dbReference>
<evidence type="ECO:0000256" key="2">
    <source>
        <dbReference type="SAM" id="Phobius"/>
    </source>
</evidence>
<evidence type="ECO:0000313" key="3">
    <source>
        <dbReference type="EMBL" id="SEG48294.1"/>
    </source>
</evidence>
<feature type="transmembrane region" description="Helical" evidence="2">
    <location>
        <begin position="67"/>
        <end position="88"/>
    </location>
</feature>
<dbReference type="AlphaFoldDB" id="A0A1H6AJG6"/>
<dbReference type="InterPro" id="IPR005133">
    <property type="entry name" value="PhaG_MnhG_YufB"/>
</dbReference>
<dbReference type="Pfam" id="PF03334">
    <property type="entry name" value="PhaG_MnhG_YufB"/>
    <property type="match status" value="1"/>
</dbReference>
<name>A0A1H6AJG6_9RHOB</name>
<dbReference type="Proteomes" id="UP000236752">
    <property type="component" value="Unassembled WGS sequence"/>
</dbReference>
<reference evidence="3 4" key="1">
    <citation type="submission" date="2016-10" db="EMBL/GenBank/DDBJ databases">
        <authorList>
            <person name="de Groot N.N."/>
        </authorList>
    </citation>
    <scope>NUCLEOTIDE SEQUENCE [LARGE SCALE GENOMIC DNA]</scope>
    <source>
        <strain evidence="3 4">DSM 26915</strain>
    </source>
</reference>
<dbReference type="GO" id="GO:0015385">
    <property type="term" value="F:sodium:proton antiporter activity"/>
    <property type="evidence" value="ECO:0007669"/>
    <property type="project" value="TreeGrafter"/>
</dbReference>
<evidence type="ECO:0000256" key="1">
    <source>
        <dbReference type="SAM" id="MobiDB-lite"/>
    </source>
</evidence>
<proteinExistence type="predicted"/>
<keyword evidence="2" id="KW-0472">Membrane</keyword>
<keyword evidence="2" id="KW-0812">Transmembrane</keyword>
<dbReference type="RefSeq" id="WP_103911275.1">
    <property type="nucleotide sequence ID" value="NZ_FNUZ01000005.1"/>
</dbReference>
<feature type="region of interest" description="Disordered" evidence="1">
    <location>
        <begin position="97"/>
        <end position="120"/>
    </location>
</feature>
<gene>
    <name evidence="3" type="ORF">SAMN04488045_2959</name>
</gene>
<dbReference type="OrthoDB" id="4427992at2"/>
<dbReference type="PANTHER" id="PTHR34703:SF1">
    <property type="entry name" value="ANTIPORTER SUBUNIT MNHG2-RELATED"/>
    <property type="match status" value="1"/>
</dbReference>
<organism evidence="3 4">
    <name type="scientific">Thalassococcus halodurans</name>
    <dbReference type="NCBI Taxonomy" id="373675"/>
    <lineage>
        <taxon>Bacteria</taxon>
        <taxon>Pseudomonadati</taxon>
        <taxon>Pseudomonadota</taxon>
        <taxon>Alphaproteobacteria</taxon>
        <taxon>Rhodobacterales</taxon>
        <taxon>Roseobacteraceae</taxon>
        <taxon>Thalassococcus</taxon>
    </lineage>
</organism>
<keyword evidence="2" id="KW-1133">Transmembrane helix</keyword>
<evidence type="ECO:0000313" key="4">
    <source>
        <dbReference type="Proteomes" id="UP000236752"/>
    </source>
</evidence>